<evidence type="ECO:0008006" key="3">
    <source>
        <dbReference type="Google" id="ProtNLM"/>
    </source>
</evidence>
<protein>
    <recommendedName>
        <fullName evidence="3">Minor tail protein</fullName>
    </recommendedName>
</protein>
<sequence>MQALAEGVENQFLRTLRVVPSLPASGATNQLLVSSLDWRTYRWTGSAWVPLNPGMPACVLYNDTARGITTGTPQTVPMTGSEQNDSVGGNPMWSLAGDPYSIVIRENGLYDIGVRGQWSADTTGYRVLGITKNKASGGFAYANTVAFNLMPSSTNAPEGNGQEATNRRRFVVGDVLRVNAGQTSGATRWLEGGTTGNNGGGLTTFWAIKIRD</sequence>
<keyword evidence="2" id="KW-1185">Reference proteome</keyword>
<accession>A0ABX0T0H1</accession>
<proteinExistence type="predicted"/>
<organism evidence="1 2">
    <name type="scientific">Amycolatopsis viridis</name>
    <dbReference type="NCBI Taxonomy" id="185678"/>
    <lineage>
        <taxon>Bacteria</taxon>
        <taxon>Bacillati</taxon>
        <taxon>Actinomycetota</taxon>
        <taxon>Actinomycetes</taxon>
        <taxon>Pseudonocardiales</taxon>
        <taxon>Pseudonocardiaceae</taxon>
        <taxon>Amycolatopsis</taxon>
    </lineage>
</organism>
<comment type="caution">
    <text evidence="1">The sequence shown here is derived from an EMBL/GenBank/DDBJ whole genome shotgun (WGS) entry which is preliminary data.</text>
</comment>
<evidence type="ECO:0000313" key="2">
    <source>
        <dbReference type="Proteomes" id="UP000754495"/>
    </source>
</evidence>
<name>A0ABX0T0H1_9PSEU</name>
<evidence type="ECO:0000313" key="1">
    <source>
        <dbReference type="EMBL" id="NIH81682.1"/>
    </source>
</evidence>
<dbReference type="RefSeq" id="WP_167117781.1">
    <property type="nucleotide sequence ID" value="NZ_JAANOU010000001.1"/>
</dbReference>
<gene>
    <name evidence="1" type="ORF">FHX46_004212</name>
</gene>
<reference evidence="1 2" key="1">
    <citation type="submission" date="2020-03" db="EMBL/GenBank/DDBJ databases">
        <title>Sequencing the genomes of 1000 actinobacteria strains.</title>
        <authorList>
            <person name="Klenk H.-P."/>
        </authorList>
    </citation>
    <scope>NUCLEOTIDE SEQUENCE [LARGE SCALE GENOMIC DNA]</scope>
    <source>
        <strain evidence="1 2">DSM 45668</strain>
    </source>
</reference>
<dbReference type="Proteomes" id="UP000754495">
    <property type="component" value="Unassembled WGS sequence"/>
</dbReference>
<dbReference type="EMBL" id="JAANOU010000001">
    <property type="protein sequence ID" value="NIH81682.1"/>
    <property type="molecule type" value="Genomic_DNA"/>
</dbReference>